<feature type="region of interest" description="Disordered" evidence="1">
    <location>
        <begin position="707"/>
        <end position="759"/>
    </location>
</feature>
<dbReference type="InParanoid" id="A0A2R5G4K1"/>
<dbReference type="Proteomes" id="UP000241890">
    <property type="component" value="Unassembled WGS sequence"/>
</dbReference>
<feature type="region of interest" description="Disordered" evidence="1">
    <location>
        <begin position="638"/>
        <end position="687"/>
    </location>
</feature>
<feature type="region of interest" description="Disordered" evidence="1">
    <location>
        <begin position="11"/>
        <end position="46"/>
    </location>
</feature>
<keyword evidence="2" id="KW-1133">Transmembrane helix</keyword>
<evidence type="ECO:0000256" key="1">
    <source>
        <dbReference type="SAM" id="MobiDB-lite"/>
    </source>
</evidence>
<reference evidence="3 4" key="1">
    <citation type="submission" date="2017-12" db="EMBL/GenBank/DDBJ databases">
        <title>Sequencing, de novo assembly and annotation of complete genome of a new Thraustochytrid species, strain FCC1311.</title>
        <authorList>
            <person name="Sedici K."/>
            <person name="Godart F."/>
            <person name="Aiese Cigliano R."/>
            <person name="Sanseverino W."/>
            <person name="Barakat M."/>
            <person name="Ortet P."/>
            <person name="Marechal E."/>
            <person name="Cagnac O."/>
            <person name="Amato A."/>
        </authorList>
    </citation>
    <scope>NUCLEOTIDE SEQUENCE [LARGE SCALE GENOMIC DNA]</scope>
</reference>
<proteinExistence type="predicted"/>
<gene>
    <name evidence="3" type="ORF">FCC1311_021772</name>
</gene>
<evidence type="ECO:0000256" key="2">
    <source>
        <dbReference type="SAM" id="Phobius"/>
    </source>
</evidence>
<keyword evidence="2" id="KW-0472">Membrane</keyword>
<protein>
    <submittedName>
        <fullName evidence="3">Uncharacterized protein</fullName>
    </submittedName>
</protein>
<feature type="compositionally biased region" description="Acidic residues" evidence="1">
    <location>
        <begin position="670"/>
        <end position="687"/>
    </location>
</feature>
<comment type="caution">
    <text evidence="3">The sequence shown here is derived from an EMBL/GenBank/DDBJ whole genome shotgun (WGS) entry which is preliminary data.</text>
</comment>
<keyword evidence="2" id="KW-0812">Transmembrane</keyword>
<evidence type="ECO:0000313" key="4">
    <source>
        <dbReference type="Proteomes" id="UP000241890"/>
    </source>
</evidence>
<feature type="compositionally biased region" description="Basic residues" evidence="1">
    <location>
        <begin position="649"/>
        <end position="660"/>
    </location>
</feature>
<dbReference type="AlphaFoldDB" id="A0A2R5G4K1"/>
<evidence type="ECO:0000313" key="3">
    <source>
        <dbReference type="EMBL" id="GBG25957.1"/>
    </source>
</evidence>
<organism evidence="3 4">
    <name type="scientific">Hondaea fermentalgiana</name>
    <dbReference type="NCBI Taxonomy" id="2315210"/>
    <lineage>
        <taxon>Eukaryota</taxon>
        <taxon>Sar</taxon>
        <taxon>Stramenopiles</taxon>
        <taxon>Bigyra</taxon>
        <taxon>Labyrinthulomycetes</taxon>
        <taxon>Thraustochytrida</taxon>
        <taxon>Thraustochytriidae</taxon>
        <taxon>Hondaea</taxon>
    </lineage>
</organism>
<accession>A0A2R5G4K1</accession>
<sequence length="1087" mass="121249">MVDDEEVELLAALKVNDKPDAEEELETREHEIDEDSGDEQDVDDYEYQNDEHPTIKLAGRGSWIFESLSERGAAYHGDLAGVVLRDSPVEVQFNPYGGLFLEKLKRETEVVVQRLRARVKKRDGEVMQAAEILQAVMPPSYLKIFEDWVEQCAQKHNIRWAMAHDSSNRDAGPSSTYQAGYTPEPYGVNRLIFNMEADARAYWTEIFFVKGESWVDLDDDKQPFSSLRWEEFGYRIIPTKTKKKKPVIHLVASVTTGLILQGWVETHRTSVHDTVVRAINLLLQDGPQVIEPGLAEKLTLFIDRGYLSLAREQEKLRRTNIVQSLQELEVKFLGTCRQTMSFPFSDTAGAPEKSTKGTRVQLSQEGRRSVYIAKAGSDSKPQLGAIIYRHGKGKHRVARLVTNKPELMSHVWSYEVAPASVAPDQPGGVTREAHASVPNSLSLLAANHDEGQARLDSMEAKVYKMTLAQSTEDWFLARPFRFTSTGAFSCVNFTSAPFLHTNDLKSLHEEVKEIAVLRPSKAVTDEDEDNLTPPANIHDVGPQASDERTRKRRRGRSPNTLKPGFWFRHCGQKKAGLKAQLSLMDPEASLEGTIAALQERLVNAEQKLQVQGLSGVDMKPAPTSSLASKKAVFSDDEIDEGAVQDGQRAPRRLVRRRKAKGSSSHRIETTEEPSLSEDEDSSVYEDREIDEDERLAAVDNYNAINTGAAAVSNAPDADSDDSDSDDSDSDDGASNCGDEANIDDADNANSASDAGSDINKSAWPFKERQRALLQLLARKWFMPPLKRGMAKHKNPLDLGKENEKRVLANLPEALHKMTAGRWKASGIRTYGLLARRDDISLADSPDGAGVLLRARRPIDGDDADSLDSATSEIEYVVDCAFALEIKTATTDNSKKDLAARISRQGWFRDCDGGTQEFRELVPLAGYRAQCVHHAAVMDVPCTLLVYADPLYIMQIVIIRFSASQRRAWRRYFSALAHEYLGFIYIDTGEPVPHIAEDYSKPLGFARDHHTVHASERLEENARIREYKEARGPGNPCVQTAALVAHRSGRRLCATLKLLIFFNVGSFIIIFVFVAGRVGSSRRRLFNA</sequence>
<feature type="transmembrane region" description="Helical" evidence="2">
    <location>
        <begin position="1055"/>
        <end position="1075"/>
    </location>
</feature>
<feature type="compositionally biased region" description="Low complexity" evidence="1">
    <location>
        <begin position="747"/>
        <end position="759"/>
    </location>
</feature>
<feature type="compositionally biased region" description="Acidic residues" evidence="1">
    <location>
        <begin position="717"/>
        <end position="731"/>
    </location>
</feature>
<name>A0A2R5G4K1_9STRA</name>
<dbReference type="EMBL" id="BEYU01000017">
    <property type="protein sequence ID" value="GBG25957.1"/>
    <property type="molecule type" value="Genomic_DNA"/>
</dbReference>
<keyword evidence="4" id="KW-1185">Reference proteome</keyword>
<feature type="region of interest" description="Disordered" evidence="1">
    <location>
        <begin position="523"/>
        <end position="565"/>
    </location>
</feature>
<feature type="compositionally biased region" description="Acidic residues" evidence="1">
    <location>
        <begin position="20"/>
        <end position="46"/>
    </location>
</feature>